<evidence type="ECO:0000313" key="11">
    <source>
        <dbReference type="Proteomes" id="UP000825933"/>
    </source>
</evidence>
<feature type="domain" description="Ribosomal RNA adenine methylase transferase N-terminal" evidence="9">
    <location>
        <begin position="30"/>
        <end position="196"/>
    </location>
</feature>
<sequence length="278" mass="31866">MLSETLKILNKEGIKLDKRKGQNYLIDNKVLSQIIQSAELSINDTVLEIGAGIGTLTIPLAKNAGKVIAIEQDKRIAAILIKRLDKLNISNVDVIVGDATKLDFPKFNKVVSNLPYKISSPITFKILEKKFDSAILMYQLEFAERMIAKSGDSNYSRLSVMMHFYAEVEMLFNVSKDVFFPKPKISSAVIKLTPKNKVEFNELFLKVTRALFQHKRKKVRNALMDSFHEINDLDKNERKIIISKLDQNIMDKRVIMIEPDSILKLSKELEKLLKEYYN</sequence>
<feature type="binding site" evidence="7 8">
    <location>
        <position position="25"/>
    </location>
    <ligand>
        <name>S-adenosyl-L-methionine</name>
        <dbReference type="ChEBI" id="CHEBI:59789"/>
    </ligand>
</feature>
<comment type="function">
    <text evidence="7">Specifically dimethylates two adjacent adenosines in the loop of a conserved hairpin near the 3'-end of 16S rRNA in the 30S particle. May play a critical role in biogenesis of 30S subunits.</text>
</comment>
<dbReference type="InterPro" id="IPR020596">
    <property type="entry name" value="rRNA_Ade_Mease_Trfase_CS"/>
</dbReference>
<dbReference type="InterPro" id="IPR029063">
    <property type="entry name" value="SAM-dependent_MTases_sf"/>
</dbReference>
<keyword evidence="4 7" id="KW-0808">Transferase</keyword>
<evidence type="ECO:0000259" key="9">
    <source>
        <dbReference type="SMART" id="SM00650"/>
    </source>
</evidence>
<dbReference type="GO" id="GO:0000179">
    <property type="term" value="F:rRNA (adenine-N6,N6-)-dimethyltransferase activity"/>
    <property type="evidence" value="ECO:0007669"/>
    <property type="project" value="UniProtKB-UniRule"/>
</dbReference>
<keyword evidence="2 7" id="KW-0698">rRNA processing</keyword>
<keyword evidence="1 7" id="KW-0963">Cytoplasm</keyword>
<feature type="binding site" evidence="7 8">
    <location>
        <position position="71"/>
    </location>
    <ligand>
        <name>S-adenosyl-L-methionine</name>
        <dbReference type="ChEBI" id="CHEBI:59789"/>
    </ligand>
</feature>
<dbReference type="SUPFAM" id="SSF53335">
    <property type="entry name" value="S-adenosyl-L-methionine-dependent methyltransferases"/>
    <property type="match status" value="1"/>
</dbReference>
<feature type="binding site" evidence="7 8">
    <location>
        <position position="113"/>
    </location>
    <ligand>
        <name>S-adenosyl-L-methionine</name>
        <dbReference type="ChEBI" id="CHEBI:59789"/>
    </ligand>
</feature>
<keyword evidence="6 7" id="KW-0694">RNA-binding</keyword>
<comment type="similarity">
    <text evidence="7">Belongs to the class I-like SAM-binding methyltransferase superfamily. rRNA adenine N(6)-methyltransferase family. RsmA subfamily.</text>
</comment>
<evidence type="ECO:0000256" key="1">
    <source>
        <dbReference type="ARBA" id="ARBA00022490"/>
    </source>
</evidence>
<dbReference type="InterPro" id="IPR020598">
    <property type="entry name" value="rRNA_Ade_methylase_Trfase_N"/>
</dbReference>
<dbReference type="PANTHER" id="PTHR11727">
    <property type="entry name" value="DIMETHYLADENOSINE TRANSFERASE"/>
    <property type="match status" value="1"/>
</dbReference>
<evidence type="ECO:0000256" key="6">
    <source>
        <dbReference type="ARBA" id="ARBA00022884"/>
    </source>
</evidence>
<dbReference type="PANTHER" id="PTHR11727:SF7">
    <property type="entry name" value="DIMETHYLADENOSINE TRANSFERASE-RELATED"/>
    <property type="match status" value="1"/>
</dbReference>
<feature type="binding site" evidence="7 8">
    <location>
        <position position="98"/>
    </location>
    <ligand>
        <name>S-adenosyl-L-methionine</name>
        <dbReference type="ChEBI" id="CHEBI:59789"/>
    </ligand>
</feature>
<dbReference type="EMBL" id="JAIOUQ010000003">
    <property type="protein sequence ID" value="MBZ2164972.1"/>
    <property type="molecule type" value="Genomic_DNA"/>
</dbReference>
<feature type="binding site" evidence="7 8">
    <location>
        <position position="23"/>
    </location>
    <ligand>
        <name>S-adenosyl-L-methionine</name>
        <dbReference type="ChEBI" id="CHEBI:59789"/>
    </ligand>
</feature>
<reference evidence="11" key="1">
    <citation type="journal article" date="2022" name="Microbiol. Resour. Announc.">
        <title>Draft Genome Sequence of a Methanogenic Archaeon from West Spitsbergen Permafrost.</title>
        <authorList>
            <person name="Trubitsyn V."/>
            <person name="Rivkina E."/>
            <person name="Shcherbakova V."/>
        </authorList>
    </citation>
    <scope>NUCLEOTIDE SEQUENCE [LARGE SCALE GENOMIC DNA]</scope>
    <source>
        <strain evidence="11">VT</strain>
    </source>
</reference>
<evidence type="ECO:0000313" key="10">
    <source>
        <dbReference type="EMBL" id="MBZ2164972.1"/>
    </source>
</evidence>
<accession>A0A8T5UM62</accession>
<keyword evidence="5 7" id="KW-0949">S-adenosyl-L-methionine</keyword>
<dbReference type="SMART" id="SM00650">
    <property type="entry name" value="rADc"/>
    <property type="match status" value="1"/>
</dbReference>
<dbReference type="InterPro" id="IPR001737">
    <property type="entry name" value="KsgA/Erm"/>
</dbReference>
<evidence type="ECO:0000256" key="2">
    <source>
        <dbReference type="ARBA" id="ARBA00022552"/>
    </source>
</evidence>
<name>A0A8T5UM62_9EURY</name>
<evidence type="ECO:0000256" key="8">
    <source>
        <dbReference type="PROSITE-ProRule" id="PRU01026"/>
    </source>
</evidence>
<evidence type="ECO:0000256" key="5">
    <source>
        <dbReference type="ARBA" id="ARBA00022691"/>
    </source>
</evidence>
<dbReference type="Gene3D" id="1.10.8.100">
    <property type="entry name" value="Ribosomal RNA adenine dimethylase-like, domain 2"/>
    <property type="match status" value="1"/>
</dbReference>
<protein>
    <recommendedName>
        <fullName evidence="7">Probable ribosomal RNA small subunit methyltransferase A</fullName>
        <ecNumber evidence="7">2.1.1.-</ecNumber>
    </recommendedName>
    <alternativeName>
        <fullName evidence="7">16S rRNA dimethyladenosine transferase</fullName>
    </alternativeName>
    <alternativeName>
        <fullName evidence="7">16S rRNA dimethylase</fullName>
    </alternativeName>
    <alternativeName>
        <fullName evidence="7">S-adenosylmethionine-6-N',N'-adenosyl(rRNA) dimethyltransferase</fullName>
    </alternativeName>
</protein>
<evidence type="ECO:0000256" key="3">
    <source>
        <dbReference type="ARBA" id="ARBA00022603"/>
    </source>
</evidence>
<dbReference type="EC" id="2.1.1.-" evidence="7"/>
<dbReference type="PROSITE" id="PS51689">
    <property type="entry name" value="SAM_RNA_A_N6_MT"/>
    <property type="match status" value="1"/>
</dbReference>
<dbReference type="HAMAP" id="MF_00607">
    <property type="entry name" value="16SrRNA_methyltr_A"/>
    <property type="match status" value="1"/>
</dbReference>
<dbReference type="PROSITE" id="PS01131">
    <property type="entry name" value="RRNA_A_DIMETH"/>
    <property type="match status" value="1"/>
</dbReference>
<dbReference type="Gene3D" id="3.40.50.150">
    <property type="entry name" value="Vaccinia Virus protein VP39"/>
    <property type="match status" value="1"/>
</dbReference>
<dbReference type="Pfam" id="PF00398">
    <property type="entry name" value="RrnaAD"/>
    <property type="match status" value="1"/>
</dbReference>
<dbReference type="NCBIfam" id="TIGR00755">
    <property type="entry name" value="ksgA"/>
    <property type="match status" value="1"/>
</dbReference>
<proteinExistence type="inferred from homology"/>
<dbReference type="FunFam" id="3.40.50.150:FF:000023">
    <property type="entry name" value="Ribosomal RNA small subunit methyltransferase A"/>
    <property type="match status" value="1"/>
</dbReference>
<organism evidence="10 11">
    <name type="scientific">Methanobacterium spitsbergense</name>
    <dbReference type="NCBI Taxonomy" id="2874285"/>
    <lineage>
        <taxon>Archaea</taxon>
        <taxon>Methanobacteriati</taxon>
        <taxon>Methanobacteriota</taxon>
        <taxon>Methanomada group</taxon>
        <taxon>Methanobacteria</taxon>
        <taxon>Methanobacteriales</taxon>
        <taxon>Methanobacteriaceae</taxon>
        <taxon>Methanobacterium</taxon>
    </lineage>
</organism>
<keyword evidence="11" id="KW-1185">Reference proteome</keyword>
<gene>
    <name evidence="7" type="primary">rsmA</name>
    <name evidence="7" type="synonym">ksgA</name>
    <name evidence="10" type="ORF">K8N75_02780</name>
</gene>
<dbReference type="InterPro" id="IPR011530">
    <property type="entry name" value="rRNA_adenine_dimethylase"/>
</dbReference>
<dbReference type="Proteomes" id="UP000825933">
    <property type="component" value="Unassembled WGS sequence"/>
</dbReference>
<dbReference type="GO" id="GO:0005737">
    <property type="term" value="C:cytoplasm"/>
    <property type="evidence" value="ECO:0007669"/>
    <property type="project" value="UniProtKB-SubCell"/>
</dbReference>
<comment type="subcellular location">
    <subcellularLocation>
        <location evidence="7">Cytoplasm</location>
    </subcellularLocation>
</comment>
<evidence type="ECO:0000256" key="4">
    <source>
        <dbReference type="ARBA" id="ARBA00022679"/>
    </source>
</evidence>
<dbReference type="InterPro" id="IPR023165">
    <property type="entry name" value="rRNA_Ade_diMease-like_C"/>
</dbReference>
<comment type="caution">
    <text evidence="10">The sequence shown here is derived from an EMBL/GenBank/DDBJ whole genome shotgun (WGS) entry which is preliminary data.</text>
</comment>
<dbReference type="GO" id="GO:0003723">
    <property type="term" value="F:RNA binding"/>
    <property type="evidence" value="ECO:0007669"/>
    <property type="project" value="UniProtKB-UniRule"/>
</dbReference>
<evidence type="ECO:0000256" key="7">
    <source>
        <dbReference type="HAMAP-Rule" id="MF_00607"/>
    </source>
</evidence>
<keyword evidence="3 7" id="KW-0489">Methyltransferase</keyword>
<dbReference type="RefSeq" id="WP_223790609.1">
    <property type="nucleotide sequence ID" value="NZ_JAIOUQ010000003.1"/>
</dbReference>
<dbReference type="AlphaFoldDB" id="A0A8T5UM62"/>
<feature type="binding site" evidence="7 8">
    <location>
        <position position="50"/>
    </location>
    <ligand>
        <name>S-adenosyl-L-methionine</name>
        <dbReference type="ChEBI" id="CHEBI:59789"/>
    </ligand>
</feature>
<dbReference type="CDD" id="cd02440">
    <property type="entry name" value="AdoMet_MTases"/>
    <property type="match status" value="1"/>
</dbReference>